<dbReference type="AlphaFoldDB" id="A0A327P0P6"/>
<keyword evidence="2" id="KW-0808">Transferase</keyword>
<accession>A0A327P0P6</accession>
<gene>
    <name evidence="2" type="ORF">LV83_03594</name>
</gene>
<feature type="domain" description="Polymerase beta nucleotidyltransferase" evidence="1">
    <location>
        <begin position="14"/>
        <end position="101"/>
    </location>
</feature>
<name>A0A327P0P6_9BACT</name>
<dbReference type="SUPFAM" id="SSF81301">
    <property type="entry name" value="Nucleotidyltransferase"/>
    <property type="match status" value="1"/>
</dbReference>
<dbReference type="Pfam" id="PF18765">
    <property type="entry name" value="Polbeta"/>
    <property type="match status" value="1"/>
</dbReference>
<sequence>MMKFGLSNSAHDILIGIFRKYPQIAHVLVYGSRAKGNYTSRSDLDLVIADQEIDRFTLGKVLADINESDFPHTIDLQSLDRIQNEKLIDHIRRVGKTFYKKV</sequence>
<proteinExistence type="predicted"/>
<organism evidence="2 3">
    <name type="scientific">Algoriphagus yeomjeoni</name>
    <dbReference type="NCBI Taxonomy" id="291403"/>
    <lineage>
        <taxon>Bacteria</taxon>
        <taxon>Pseudomonadati</taxon>
        <taxon>Bacteroidota</taxon>
        <taxon>Cytophagia</taxon>
        <taxon>Cytophagales</taxon>
        <taxon>Cyclobacteriaceae</taxon>
        <taxon>Algoriphagus</taxon>
    </lineage>
</organism>
<protein>
    <submittedName>
        <fullName evidence="2">Nucleotidyltransferase-like protein</fullName>
    </submittedName>
</protein>
<dbReference type="RefSeq" id="WP_111612914.1">
    <property type="nucleotide sequence ID" value="NZ_QLLK01000012.1"/>
</dbReference>
<dbReference type="CDD" id="cd05403">
    <property type="entry name" value="NT_KNTase_like"/>
    <property type="match status" value="1"/>
</dbReference>
<dbReference type="InterPro" id="IPR043519">
    <property type="entry name" value="NT_sf"/>
</dbReference>
<dbReference type="GO" id="GO:0016740">
    <property type="term" value="F:transferase activity"/>
    <property type="evidence" value="ECO:0007669"/>
    <property type="project" value="UniProtKB-KW"/>
</dbReference>
<evidence type="ECO:0000313" key="3">
    <source>
        <dbReference type="Proteomes" id="UP000249610"/>
    </source>
</evidence>
<dbReference type="OrthoDB" id="9803106at2"/>
<keyword evidence="3" id="KW-1185">Reference proteome</keyword>
<dbReference type="InterPro" id="IPR041633">
    <property type="entry name" value="Polbeta"/>
</dbReference>
<evidence type="ECO:0000313" key="2">
    <source>
        <dbReference type="EMBL" id="RAI85818.1"/>
    </source>
</evidence>
<dbReference type="EMBL" id="QLLK01000012">
    <property type="protein sequence ID" value="RAI85818.1"/>
    <property type="molecule type" value="Genomic_DNA"/>
</dbReference>
<dbReference type="Gene3D" id="3.30.460.10">
    <property type="entry name" value="Beta Polymerase, domain 2"/>
    <property type="match status" value="1"/>
</dbReference>
<dbReference type="Proteomes" id="UP000249610">
    <property type="component" value="Unassembled WGS sequence"/>
</dbReference>
<reference evidence="2 3" key="1">
    <citation type="submission" date="2018-06" db="EMBL/GenBank/DDBJ databases">
        <title>Genomic Encyclopedia of Archaeal and Bacterial Type Strains, Phase II (KMG-II): from individual species to whole genera.</title>
        <authorList>
            <person name="Goeker M."/>
        </authorList>
    </citation>
    <scope>NUCLEOTIDE SEQUENCE [LARGE SCALE GENOMIC DNA]</scope>
    <source>
        <strain evidence="2 3">DSM 23446</strain>
    </source>
</reference>
<comment type="caution">
    <text evidence="2">The sequence shown here is derived from an EMBL/GenBank/DDBJ whole genome shotgun (WGS) entry which is preliminary data.</text>
</comment>
<evidence type="ECO:0000259" key="1">
    <source>
        <dbReference type="Pfam" id="PF18765"/>
    </source>
</evidence>